<dbReference type="OrthoDB" id="981199at2"/>
<reference evidence="1 2" key="1">
    <citation type="journal article" date="2014" name="Proc. Natl. Acad. Sci. U.S.A.">
        <title>Functional characterization of flavobacteria rhodopsins reveals a unique class of light-driven chloride pump in bacteria.</title>
        <authorList>
            <person name="Yoshizawa S."/>
            <person name="Kumagai Y."/>
            <person name="Kim H."/>
            <person name="Ogura Y."/>
            <person name="Hayashi T."/>
            <person name="Iwasaki W."/>
            <person name="DeLong E.F."/>
            <person name="Kogure K."/>
        </authorList>
    </citation>
    <scope>NUCLEOTIDE SEQUENCE [LARGE SCALE GENOMIC DNA]</scope>
    <source>
        <strain evidence="1 2">S1-08</strain>
    </source>
</reference>
<dbReference type="RefSeq" id="WP_041494820.1">
    <property type="nucleotide sequence ID" value="NZ_AP014548.1"/>
</dbReference>
<accession>W8VTW2</accession>
<keyword evidence="2" id="KW-1185">Reference proteome</keyword>
<dbReference type="STRING" id="1454201.NMS_0044"/>
<proteinExistence type="predicted"/>
<evidence type="ECO:0000313" key="1">
    <source>
        <dbReference type="EMBL" id="BAO54053.1"/>
    </source>
</evidence>
<dbReference type="EMBL" id="AP014548">
    <property type="protein sequence ID" value="BAO54053.1"/>
    <property type="molecule type" value="Genomic_DNA"/>
</dbReference>
<evidence type="ECO:0008006" key="3">
    <source>
        <dbReference type="Google" id="ProtNLM"/>
    </source>
</evidence>
<sequence length="153" mass="17944">MKNPLQKEFDQLHTYLEKGDIQNSDISQKGIYWHVDHCLRILEGVPEALRTSKKEEFNPKTNLTKLVIMNFKWIPRGKGKSPKHVLPDADHLSKIEIEERADRAFHQVNSIAKLPAWSHFRHPLFGSLNLKETVKFLKIHTNHHLKIMRDIVK</sequence>
<dbReference type="AlphaFoldDB" id="W8VTW2"/>
<organism evidence="1 2">
    <name type="scientific">Nonlabens marinus S1-08</name>
    <dbReference type="NCBI Taxonomy" id="1454201"/>
    <lineage>
        <taxon>Bacteria</taxon>
        <taxon>Pseudomonadati</taxon>
        <taxon>Bacteroidota</taxon>
        <taxon>Flavobacteriia</taxon>
        <taxon>Flavobacteriales</taxon>
        <taxon>Flavobacteriaceae</taxon>
        <taxon>Nonlabens</taxon>
    </lineage>
</organism>
<evidence type="ECO:0000313" key="2">
    <source>
        <dbReference type="Proteomes" id="UP000031760"/>
    </source>
</evidence>
<name>W8VTW2_9FLAO</name>
<dbReference type="InterPro" id="IPR034660">
    <property type="entry name" value="DinB/YfiT-like"/>
</dbReference>
<protein>
    <recommendedName>
        <fullName evidence="3">DinB-like domain-containing protein</fullName>
    </recommendedName>
</protein>
<gene>
    <name evidence="1" type="ORF">NMS_0044</name>
</gene>
<dbReference type="Gene3D" id="1.20.120.450">
    <property type="entry name" value="dinb family like domain"/>
    <property type="match status" value="1"/>
</dbReference>
<dbReference type="Proteomes" id="UP000031760">
    <property type="component" value="Chromosome"/>
</dbReference>
<dbReference type="HOGENOM" id="CLU_1677156_0_0_10"/>
<dbReference type="KEGG" id="nmf:NMS_0044"/>